<dbReference type="EMBL" id="BMYV01000001">
    <property type="protein sequence ID" value="GGX64077.1"/>
    <property type="molecule type" value="Genomic_DNA"/>
</dbReference>
<dbReference type="PANTHER" id="PTHR47894:SF4">
    <property type="entry name" value="HTH-TYPE TRANSCRIPTIONAL REGULATOR GADX"/>
    <property type="match status" value="1"/>
</dbReference>
<proteinExistence type="predicted"/>
<sequence length="340" mass="38796">MRGEALYCRSIALDGLFPFVEKKGGQPLKWAAEVGLKPSFHSKSIDFVRWNALCDYLELCSERLNMPAFGIEWAHDLPDDPRNSGPTLLMAAISKNLRQSLKVAVEYQKIHTNGVAYSIQENEAAAEVTGYVDIHPMSNSSRQYCEHILAFLAIYGERYIPRVDFTRVTFQHKAPANTYWHEKTFKHPIIFNADRNSLVSKISVLNTPSSHLTTLLLPLLRTYLNRRQRSVSSRTSVAMDVAETLPQMFGLKRTRITDVAEALEISEKKLQRLLRDEGVSYSAVLDDVRRNSATRLLQESNISITRLAKMLDYSTVESFNFACKRWHGQSPRQVRQMRDG</sequence>
<evidence type="ECO:0000256" key="1">
    <source>
        <dbReference type="ARBA" id="ARBA00023015"/>
    </source>
</evidence>
<keyword evidence="1" id="KW-0805">Transcription regulation</keyword>
<dbReference type="Proteomes" id="UP000600865">
    <property type="component" value="Unassembled WGS sequence"/>
</dbReference>
<dbReference type="Pfam" id="PF12833">
    <property type="entry name" value="HTH_18"/>
    <property type="match status" value="1"/>
</dbReference>
<evidence type="ECO:0000256" key="2">
    <source>
        <dbReference type="ARBA" id="ARBA00023125"/>
    </source>
</evidence>
<dbReference type="InterPro" id="IPR009057">
    <property type="entry name" value="Homeodomain-like_sf"/>
</dbReference>
<dbReference type="PROSITE" id="PS01124">
    <property type="entry name" value="HTH_ARAC_FAMILY_2"/>
    <property type="match status" value="1"/>
</dbReference>
<dbReference type="GO" id="GO:0000976">
    <property type="term" value="F:transcription cis-regulatory region binding"/>
    <property type="evidence" value="ECO:0007669"/>
    <property type="project" value="TreeGrafter"/>
</dbReference>
<dbReference type="PANTHER" id="PTHR47894">
    <property type="entry name" value="HTH-TYPE TRANSCRIPTIONAL REGULATOR GADX"/>
    <property type="match status" value="1"/>
</dbReference>
<keyword evidence="2" id="KW-0238">DNA-binding</keyword>
<comment type="caution">
    <text evidence="5">The sequence shown here is derived from an EMBL/GenBank/DDBJ whole genome shotgun (WGS) entry which is preliminary data.</text>
</comment>
<organism evidence="5 6">
    <name type="scientific">Litorimonas cladophorae</name>
    <dbReference type="NCBI Taxonomy" id="1220491"/>
    <lineage>
        <taxon>Bacteria</taxon>
        <taxon>Pseudomonadati</taxon>
        <taxon>Pseudomonadota</taxon>
        <taxon>Alphaproteobacteria</taxon>
        <taxon>Maricaulales</taxon>
        <taxon>Robiginitomaculaceae</taxon>
    </lineage>
</organism>
<evidence type="ECO:0000259" key="4">
    <source>
        <dbReference type="PROSITE" id="PS01124"/>
    </source>
</evidence>
<keyword evidence="6" id="KW-1185">Reference proteome</keyword>
<dbReference type="RefSeq" id="WP_189582887.1">
    <property type="nucleotide sequence ID" value="NZ_BMYV01000001.1"/>
</dbReference>
<dbReference type="Pfam" id="PF12625">
    <property type="entry name" value="Arabinose_bd"/>
    <property type="match status" value="1"/>
</dbReference>
<evidence type="ECO:0000313" key="6">
    <source>
        <dbReference type="Proteomes" id="UP000600865"/>
    </source>
</evidence>
<dbReference type="GO" id="GO:0005829">
    <property type="term" value="C:cytosol"/>
    <property type="evidence" value="ECO:0007669"/>
    <property type="project" value="TreeGrafter"/>
</dbReference>
<keyword evidence="3" id="KW-0804">Transcription</keyword>
<evidence type="ECO:0000313" key="5">
    <source>
        <dbReference type="EMBL" id="GGX64077.1"/>
    </source>
</evidence>
<dbReference type="SUPFAM" id="SSF46689">
    <property type="entry name" value="Homeodomain-like"/>
    <property type="match status" value="1"/>
</dbReference>
<dbReference type="InterPro" id="IPR018060">
    <property type="entry name" value="HTH_AraC"/>
</dbReference>
<gene>
    <name evidence="5" type="ORF">GCM10011309_12660</name>
</gene>
<dbReference type="Gene3D" id="1.10.10.60">
    <property type="entry name" value="Homeodomain-like"/>
    <property type="match status" value="1"/>
</dbReference>
<accession>A0A918KHJ8</accession>
<protein>
    <recommendedName>
        <fullName evidence="4">HTH araC/xylS-type domain-containing protein</fullName>
    </recommendedName>
</protein>
<feature type="domain" description="HTH araC/xylS-type" evidence="4">
    <location>
        <begin position="235"/>
        <end position="337"/>
    </location>
</feature>
<name>A0A918KHJ8_9PROT</name>
<dbReference type="AlphaFoldDB" id="A0A918KHJ8"/>
<dbReference type="InterPro" id="IPR032687">
    <property type="entry name" value="AraC-type_N"/>
</dbReference>
<evidence type="ECO:0000256" key="3">
    <source>
        <dbReference type="ARBA" id="ARBA00023163"/>
    </source>
</evidence>
<dbReference type="GO" id="GO:0003700">
    <property type="term" value="F:DNA-binding transcription factor activity"/>
    <property type="evidence" value="ECO:0007669"/>
    <property type="project" value="InterPro"/>
</dbReference>
<reference evidence="5 6" key="1">
    <citation type="journal article" date="2014" name="Int. J. Syst. Evol. Microbiol.">
        <title>Complete genome sequence of Corynebacterium casei LMG S-19264T (=DSM 44701T), isolated from a smear-ripened cheese.</title>
        <authorList>
            <consortium name="US DOE Joint Genome Institute (JGI-PGF)"/>
            <person name="Walter F."/>
            <person name="Albersmeier A."/>
            <person name="Kalinowski J."/>
            <person name="Ruckert C."/>
        </authorList>
    </citation>
    <scope>NUCLEOTIDE SEQUENCE [LARGE SCALE GENOMIC DNA]</scope>
    <source>
        <strain evidence="5 6">KCTC 23968</strain>
    </source>
</reference>
<dbReference type="SMART" id="SM00342">
    <property type="entry name" value="HTH_ARAC"/>
    <property type="match status" value="1"/>
</dbReference>